<reference evidence="7 8" key="1">
    <citation type="submission" date="2024-11" db="EMBL/GenBank/DDBJ databases">
        <title>A near-complete genome assembly of Cinchona calisaya.</title>
        <authorList>
            <person name="Lian D.C."/>
            <person name="Zhao X.W."/>
            <person name="Wei L."/>
        </authorList>
    </citation>
    <scope>NUCLEOTIDE SEQUENCE [LARGE SCALE GENOMIC DNA]</scope>
    <source>
        <tissue evidence="7">Nenye</tissue>
    </source>
</reference>
<dbReference type="Pfam" id="PF23467">
    <property type="entry name" value="WWE_5"/>
    <property type="match status" value="1"/>
</dbReference>
<keyword evidence="8" id="KW-1185">Reference proteome</keyword>
<feature type="domain" description="PARP catalytic" evidence="5">
    <location>
        <begin position="254"/>
        <end position="466"/>
    </location>
</feature>
<dbReference type="Gene3D" id="3.90.228.10">
    <property type="match status" value="1"/>
</dbReference>
<dbReference type="PROSITE" id="PS51059">
    <property type="entry name" value="PARP_CATALYTIC"/>
    <property type="match status" value="1"/>
</dbReference>
<dbReference type="InterPro" id="IPR022003">
    <property type="entry name" value="RST"/>
</dbReference>
<evidence type="ECO:0000256" key="3">
    <source>
        <dbReference type="ARBA" id="ARBA00023016"/>
    </source>
</evidence>
<evidence type="ECO:0000313" key="7">
    <source>
        <dbReference type="EMBL" id="KAL3499995.1"/>
    </source>
</evidence>
<evidence type="ECO:0000259" key="6">
    <source>
        <dbReference type="PROSITE" id="PS51879"/>
    </source>
</evidence>
<dbReference type="GO" id="GO:0005634">
    <property type="term" value="C:nucleus"/>
    <property type="evidence" value="ECO:0007669"/>
    <property type="project" value="UniProtKB-SubCell"/>
</dbReference>
<keyword evidence="2" id="KW-0217">Developmental protein</keyword>
<evidence type="ECO:0000313" key="8">
    <source>
        <dbReference type="Proteomes" id="UP001630127"/>
    </source>
</evidence>
<name>A0ABD2Y1B0_9GENT</name>
<accession>A0ABD2Y1B0</accession>
<dbReference type="InterPro" id="IPR044964">
    <property type="entry name" value="RCD1/SRO1-5"/>
</dbReference>
<feature type="domain" description="RST" evidence="6">
    <location>
        <begin position="501"/>
        <end position="572"/>
    </location>
</feature>
<dbReference type="InterPro" id="IPR012317">
    <property type="entry name" value="Poly(ADP-ribose)pol_cat_dom"/>
</dbReference>
<organism evidence="7 8">
    <name type="scientific">Cinchona calisaya</name>
    <dbReference type="NCBI Taxonomy" id="153742"/>
    <lineage>
        <taxon>Eukaryota</taxon>
        <taxon>Viridiplantae</taxon>
        <taxon>Streptophyta</taxon>
        <taxon>Embryophyta</taxon>
        <taxon>Tracheophyta</taxon>
        <taxon>Spermatophyta</taxon>
        <taxon>Magnoliopsida</taxon>
        <taxon>eudicotyledons</taxon>
        <taxon>Gunneridae</taxon>
        <taxon>Pentapetalae</taxon>
        <taxon>asterids</taxon>
        <taxon>lamiids</taxon>
        <taxon>Gentianales</taxon>
        <taxon>Rubiaceae</taxon>
        <taxon>Cinchonoideae</taxon>
        <taxon>Cinchoneae</taxon>
        <taxon>Cinchona</taxon>
    </lineage>
</organism>
<evidence type="ECO:0000256" key="1">
    <source>
        <dbReference type="ARBA" id="ARBA00004123"/>
    </source>
</evidence>
<sequence>METKFAKVLGSRQHVVLGLKRKQAAHLDRYLAGTTGMVLPSQSIFGSPIHQLGKRRKLDGCSYDSRKSLPGCHVNFMRTGLPQRLMYYQMGEWVDFPQNILALVKKNLQVKKAITEVQFNKKHIVLDFLHMLLLDLKTGLHQPIAWIDEAGKCFFPETFVDCDELHACSYNKRDQGHLVIEPQSSGDIKLQLEIAINGSDISNLKESSGESNALLKGIQVYHKLGGKGYDAEPDDSSIREANVKVDKNFCDYQQMERNIDVGFDSGLGHLDSDTVKDIFFKGIYSQHDANIVEICHGSSISMEARSELFQKQVEITKRCRGDANVRYAWLPSSKEIASSITKYGFGFSAPSKFKPVYGFGVHLIPANCTEISANYCDVDENGVRHMVFCRVIMGNMELVHPGSKQFHPSIEDFDSGIDDLQNPKHFVVWNMNANSHIYPEYIVSFKISSDSEEHLAETERGVDLKGASTCYQVPEFQASDHQALIGRPQEKASNLVSDSVRTPKSPWMPFPMLFAAISNKVPEEDMNLVQSNYDIFKNKKMSRDDFVKKLRMIVGDSLLRSTITSLQCKIPSKSKVGLVTAKHEQEALII</sequence>
<dbReference type="Pfam" id="PF12174">
    <property type="entry name" value="RST"/>
    <property type="match status" value="1"/>
</dbReference>
<dbReference type="InterPro" id="IPR057823">
    <property type="entry name" value="WWE_RCD1"/>
</dbReference>
<dbReference type="Proteomes" id="UP001630127">
    <property type="component" value="Unassembled WGS sequence"/>
</dbReference>
<proteinExistence type="predicted"/>
<dbReference type="EMBL" id="JBJUIK010000016">
    <property type="protein sequence ID" value="KAL3499995.1"/>
    <property type="molecule type" value="Genomic_DNA"/>
</dbReference>
<gene>
    <name evidence="7" type="ORF">ACH5RR_039088</name>
</gene>
<dbReference type="PANTHER" id="PTHR32263">
    <property type="entry name" value="INACTIVE POLY [ADP-RIBOSE] POLYMERASE SRO4-RELATED"/>
    <property type="match status" value="1"/>
</dbReference>
<keyword evidence="3" id="KW-0346">Stress response</keyword>
<dbReference type="AlphaFoldDB" id="A0ABD2Y1B0"/>
<protein>
    <recommendedName>
        <fullName evidence="9">Poly [ADP-ribose] polymerase</fullName>
    </recommendedName>
</protein>
<evidence type="ECO:0000256" key="2">
    <source>
        <dbReference type="ARBA" id="ARBA00022473"/>
    </source>
</evidence>
<dbReference type="PROSITE" id="PS51879">
    <property type="entry name" value="RST"/>
    <property type="match status" value="1"/>
</dbReference>
<evidence type="ECO:0000256" key="4">
    <source>
        <dbReference type="ARBA" id="ARBA00023242"/>
    </source>
</evidence>
<dbReference type="PANTHER" id="PTHR32263:SF41">
    <property type="entry name" value="INACTIVE POLY [ADP-RIBOSE] POLYMERASE RCD1-LIKE ISOFORM X1"/>
    <property type="match status" value="1"/>
</dbReference>
<evidence type="ECO:0000259" key="5">
    <source>
        <dbReference type="PROSITE" id="PS51059"/>
    </source>
</evidence>
<keyword evidence="4" id="KW-0539">Nucleus</keyword>
<dbReference type="SUPFAM" id="SSF56399">
    <property type="entry name" value="ADP-ribosylation"/>
    <property type="match status" value="1"/>
</dbReference>
<comment type="subcellular location">
    <subcellularLocation>
        <location evidence="1">Nucleus</location>
    </subcellularLocation>
</comment>
<comment type="caution">
    <text evidence="7">The sequence shown here is derived from an EMBL/GenBank/DDBJ whole genome shotgun (WGS) entry which is preliminary data.</text>
</comment>
<evidence type="ECO:0008006" key="9">
    <source>
        <dbReference type="Google" id="ProtNLM"/>
    </source>
</evidence>